<dbReference type="GO" id="GO:0016787">
    <property type="term" value="F:hydrolase activity"/>
    <property type="evidence" value="ECO:0007669"/>
    <property type="project" value="UniProtKB-KW"/>
</dbReference>
<evidence type="ECO:0000256" key="5">
    <source>
        <dbReference type="ARBA" id="ARBA00022801"/>
    </source>
</evidence>
<dbReference type="InterPro" id="IPR007581">
    <property type="entry name" value="Endonuclease-V"/>
</dbReference>
<evidence type="ECO:0000313" key="6">
    <source>
        <dbReference type="EMBL" id="KAK2964575.1"/>
    </source>
</evidence>
<accession>A0ABQ9YLE4</accession>
<gene>
    <name evidence="6" type="ORF">BLNAU_492</name>
</gene>
<keyword evidence="7" id="KW-1185">Reference proteome</keyword>
<evidence type="ECO:0000256" key="4">
    <source>
        <dbReference type="ARBA" id="ARBA00022759"/>
    </source>
</evidence>
<comment type="subcellular location">
    <subcellularLocation>
        <location evidence="1">Cytoplasm</location>
    </subcellularLocation>
</comment>
<dbReference type="Pfam" id="PF04493">
    <property type="entry name" value="Endonuclease_5"/>
    <property type="match status" value="1"/>
</dbReference>
<proteinExistence type="predicted"/>
<keyword evidence="3" id="KW-0540">Nuclease</keyword>
<evidence type="ECO:0000256" key="2">
    <source>
        <dbReference type="ARBA" id="ARBA00022490"/>
    </source>
</evidence>
<keyword evidence="2" id="KW-0963">Cytoplasm</keyword>
<dbReference type="EMBL" id="JARBJD010000002">
    <property type="protein sequence ID" value="KAK2964575.1"/>
    <property type="molecule type" value="Genomic_DNA"/>
</dbReference>
<dbReference type="Proteomes" id="UP001281761">
    <property type="component" value="Unassembled WGS sequence"/>
</dbReference>
<dbReference type="PANTHER" id="PTHR28511:SF1">
    <property type="entry name" value="ENDONUCLEASE V"/>
    <property type="match status" value="1"/>
</dbReference>
<keyword evidence="5 6" id="KW-0378">Hydrolase</keyword>
<keyword evidence="4 6" id="KW-0255">Endonuclease</keyword>
<protein>
    <submittedName>
        <fullName evidence="6">Endonuclease V</fullName>
        <ecNumber evidence="6">3.1.26.-</ecNumber>
    </submittedName>
</protein>
<dbReference type="Gene3D" id="3.30.2170.10">
    <property type="entry name" value="archaeoglobus fulgidus dsm 4304 superfamily"/>
    <property type="match status" value="1"/>
</dbReference>
<comment type="caution">
    <text evidence="6">The sequence shown here is derived from an EMBL/GenBank/DDBJ whole genome shotgun (WGS) entry which is preliminary data.</text>
</comment>
<sequence length="278" mass="30726">MSDQYSELIAEWNAIQEIVSKSVVYSDSFDSFSLPTPAQPMPPNSSSTTVLHTLPTQTGTSPTGSDSKPIVSLIAGADISFDTSDSSRGVAAIVVLQYPSFNQVYCKTRDFTLNIPYISGYLAFREKDVIVEMMRELQDEHPELYPQVLFIDGNGLLHPRRSGCACHVGVELDIPTIGVGKTFLAFPELHWNTAQYRDALVQKGDWVPLIDTTGFVCGASVKTAPNIKNPIFISVGHRFQLESAVQFVVDCCKFRQPEPIRAADHAGREFVRLHPLPH</sequence>
<evidence type="ECO:0000256" key="1">
    <source>
        <dbReference type="ARBA" id="ARBA00004496"/>
    </source>
</evidence>
<evidence type="ECO:0000313" key="7">
    <source>
        <dbReference type="Proteomes" id="UP001281761"/>
    </source>
</evidence>
<evidence type="ECO:0000256" key="3">
    <source>
        <dbReference type="ARBA" id="ARBA00022722"/>
    </source>
</evidence>
<dbReference type="EC" id="3.1.26.-" evidence="6"/>
<organism evidence="6 7">
    <name type="scientific">Blattamonas nauphoetae</name>
    <dbReference type="NCBI Taxonomy" id="2049346"/>
    <lineage>
        <taxon>Eukaryota</taxon>
        <taxon>Metamonada</taxon>
        <taxon>Preaxostyla</taxon>
        <taxon>Oxymonadida</taxon>
        <taxon>Blattamonas</taxon>
    </lineage>
</organism>
<reference evidence="6 7" key="1">
    <citation type="journal article" date="2022" name="bioRxiv">
        <title>Genomics of Preaxostyla Flagellates Illuminates Evolutionary Transitions and the Path Towards Mitochondrial Loss.</title>
        <authorList>
            <person name="Novak L.V.F."/>
            <person name="Treitli S.C."/>
            <person name="Pyrih J."/>
            <person name="Halakuc P."/>
            <person name="Pipaliya S.V."/>
            <person name="Vacek V."/>
            <person name="Brzon O."/>
            <person name="Soukal P."/>
            <person name="Eme L."/>
            <person name="Dacks J.B."/>
            <person name="Karnkowska A."/>
            <person name="Elias M."/>
            <person name="Hampl V."/>
        </authorList>
    </citation>
    <scope>NUCLEOTIDE SEQUENCE [LARGE SCALE GENOMIC DNA]</scope>
    <source>
        <strain evidence="6">NAU3</strain>
        <tissue evidence="6">Gut</tissue>
    </source>
</reference>
<name>A0ABQ9YLE4_9EUKA</name>
<dbReference type="GO" id="GO:0004519">
    <property type="term" value="F:endonuclease activity"/>
    <property type="evidence" value="ECO:0007669"/>
    <property type="project" value="UniProtKB-KW"/>
</dbReference>
<dbReference type="CDD" id="cd06559">
    <property type="entry name" value="Endonuclease_V"/>
    <property type="match status" value="1"/>
</dbReference>
<dbReference type="PANTHER" id="PTHR28511">
    <property type="entry name" value="ENDONUCLEASE V"/>
    <property type="match status" value="1"/>
</dbReference>